<dbReference type="Gene3D" id="3.40.30.10">
    <property type="entry name" value="Glutaredoxin"/>
    <property type="match status" value="1"/>
</dbReference>
<proteinExistence type="predicted"/>
<dbReference type="Proteomes" id="UP000255529">
    <property type="component" value="Unassembled WGS sequence"/>
</dbReference>
<reference evidence="2 3" key="1">
    <citation type="submission" date="2018-06" db="EMBL/GenBank/DDBJ databases">
        <authorList>
            <consortium name="Pathogen Informatics"/>
            <person name="Doyle S."/>
        </authorList>
    </citation>
    <scope>NUCLEOTIDE SEQUENCE [LARGE SCALE GENOMIC DNA]</scope>
    <source>
        <strain evidence="2 3">NCTC11544</strain>
    </source>
</reference>
<dbReference type="InterPro" id="IPR036249">
    <property type="entry name" value="Thioredoxin-like_sf"/>
</dbReference>
<dbReference type="CDD" id="cd03024">
    <property type="entry name" value="DsbA_FrnE"/>
    <property type="match status" value="1"/>
</dbReference>
<dbReference type="PANTHER" id="PTHR13887">
    <property type="entry name" value="GLUTATHIONE S-TRANSFERASE KAPPA"/>
    <property type="match status" value="1"/>
</dbReference>
<accession>A0A379YSW9</accession>
<dbReference type="PANTHER" id="PTHR13887:SF41">
    <property type="entry name" value="THIOREDOXIN SUPERFAMILY PROTEIN"/>
    <property type="match status" value="1"/>
</dbReference>
<evidence type="ECO:0000313" key="2">
    <source>
        <dbReference type="EMBL" id="SUI49795.1"/>
    </source>
</evidence>
<protein>
    <submittedName>
        <fullName evidence="2">Protein-disulfide isomerase</fullName>
    </submittedName>
</protein>
<dbReference type="GO" id="GO:0016491">
    <property type="term" value="F:oxidoreductase activity"/>
    <property type="evidence" value="ECO:0007669"/>
    <property type="project" value="InterPro"/>
</dbReference>
<dbReference type="RefSeq" id="WP_115183072.1">
    <property type="nucleotide sequence ID" value="NZ_CAMKUF010000002.1"/>
</dbReference>
<evidence type="ECO:0000259" key="1">
    <source>
        <dbReference type="Pfam" id="PF01323"/>
    </source>
</evidence>
<dbReference type="AlphaFoldDB" id="A0A379YSW9"/>
<dbReference type="SUPFAM" id="SSF52833">
    <property type="entry name" value="Thioredoxin-like"/>
    <property type="match status" value="1"/>
</dbReference>
<keyword evidence="2" id="KW-0413">Isomerase</keyword>
<organism evidence="2 3">
    <name type="scientific">Serratia quinivorans</name>
    <dbReference type="NCBI Taxonomy" id="137545"/>
    <lineage>
        <taxon>Bacteria</taxon>
        <taxon>Pseudomonadati</taxon>
        <taxon>Pseudomonadota</taxon>
        <taxon>Gammaproteobacteria</taxon>
        <taxon>Enterobacterales</taxon>
        <taxon>Yersiniaceae</taxon>
        <taxon>Serratia</taxon>
    </lineage>
</organism>
<dbReference type="GO" id="GO:0016853">
    <property type="term" value="F:isomerase activity"/>
    <property type="evidence" value="ECO:0007669"/>
    <property type="project" value="UniProtKB-KW"/>
</dbReference>
<feature type="domain" description="DSBA-like thioredoxin" evidence="1">
    <location>
        <begin position="3"/>
        <end position="201"/>
    </location>
</feature>
<sequence>MKIDIWSDVICPFCYIGKRKLEAALEQTGIEAQIEWHSFELNPDSPRYYGVPLQELMSQLYRISPDRALEILNHEEQEARRVGLDFQWRIAKPGNTFDAHRLIHLAKHYGLLENEVKERFLRAYFTEGKDIGDPQILRALAIETGLPPQEIDGVLSSDRFADEVRTDELDARNRGIRGVPYFVFNDQASISGARDVEVFINVLREQADLLALQTGIDAGPEPASEDDEMCKDGFCEIKK</sequence>
<dbReference type="InterPro" id="IPR001853">
    <property type="entry name" value="DSBA-like_thioredoxin_dom"/>
</dbReference>
<dbReference type="EMBL" id="UGYN01000002">
    <property type="protein sequence ID" value="SUI49795.1"/>
    <property type="molecule type" value="Genomic_DNA"/>
</dbReference>
<dbReference type="Pfam" id="PF01323">
    <property type="entry name" value="DSBA"/>
    <property type="match status" value="1"/>
</dbReference>
<name>A0A379YSW9_9GAMM</name>
<gene>
    <name evidence="2" type="ORF">NCTC11544_01079</name>
</gene>
<evidence type="ECO:0000313" key="3">
    <source>
        <dbReference type="Proteomes" id="UP000255529"/>
    </source>
</evidence>